<dbReference type="SUPFAM" id="SSF57716">
    <property type="entry name" value="Glucocorticoid receptor-like (DNA-binding domain)"/>
    <property type="match status" value="1"/>
</dbReference>
<reference evidence="7" key="1">
    <citation type="submission" date="2010-12" db="EMBL/GenBank/DDBJ databases">
        <title>Complete sequence of Desulfovibrio aespoeensis Aspo-2.</title>
        <authorList>
            <consortium name="US DOE Joint Genome Institute"/>
            <person name="Lucas S."/>
            <person name="Copeland A."/>
            <person name="Lapidus A."/>
            <person name="Cheng J.-F."/>
            <person name="Goodwin L."/>
            <person name="Pitluck S."/>
            <person name="Chertkov O."/>
            <person name="Misra M."/>
            <person name="Detter J.C."/>
            <person name="Han C."/>
            <person name="Tapia R."/>
            <person name="Land M."/>
            <person name="Hauser L."/>
            <person name="Kyrpides N."/>
            <person name="Ivanova N."/>
            <person name="Ovchinnikova G."/>
            <person name="Pedersen K."/>
            <person name="Jagevall S."/>
            <person name="Hazen T."/>
            <person name="Woyke T."/>
        </authorList>
    </citation>
    <scope>NUCLEOTIDE SEQUENCE [LARGE SCALE GENOMIC DNA]</scope>
    <source>
        <strain evidence="7">ATCC 700646 / DSM 10631 / Aspo-2</strain>
    </source>
</reference>
<gene>
    <name evidence="6" type="ordered locus">Daes_2382</name>
</gene>
<name>E6VU80_PSEA9</name>
<keyword evidence="3" id="KW-0862">Zinc</keyword>
<organism evidence="6 7">
    <name type="scientific">Pseudodesulfovibrio aespoeensis (strain ATCC 700646 / DSM 10631 / Aspo-2)</name>
    <name type="common">Desulfovibrio aespoeensis</name>
    <dbReference type="NCBI Taxonomy" id="643562"/>
    <lineage>
        <taxon>Bacteria</taxon>
        <taxon>Pseudomonadati</taxon>
        <taxon>Thermodesulfobacteriota</taxon>
        <taxon>Desulfovibrionia</taxon>
        <taxon>Desulfovibrionales</taxon>
        <taxon>Desulfovibrionaceae</taxon>
    </lineage>
</organism>
<proteinExistence type="predicted"/>
<evidence type="ECO:0000256" key="1">
    <source>
        <dbReference type="ARBA" id="ARBA00022723"/>
    </source>
</evidence>
<dbReference type="HOGENOM" id="CLU_158637_3_0_7"/>
<evidence type="ECO:0000256" key="2">
    <source>
        <dbReference type="ARBA" id="ARBA00022771"/>
    </source>
</evidence>
<dbReference type="EMBL" id="CP002431">
    <property type="protein sequence ID" value="ADU63387.1"/>
    <property type="molecule type" value="Genomic_DNA"/>
</dbReference>
<dbReference type="AlphaFoldDB" id="E6VU80"/>
<dbReference type="STRING" id="643562.Daes_2382"/>
<protein>
    <submittedName>
        <fullName evidence="6">Phage/conjugal plasmid C-4 type zinc finger protein, TraR family</fullName>
    </submittedName>
</protein>
<reference evidence="6 7" key="2">
    <citation type="journal article" date="2014" name="Genome Announc.">
        <title>Complete Genome Sequence of the Subsurface, Mesophilic Sulfate-Reducing Bacterium Desulfovibrio aespoeensis Aspo-2.</title>
        <authorList>
            <person name="Pedersen K."/>
            <person name="Bengtsson A."/>
            <person name="Edlund J."/>
            <person name="Rabe L."/>
            <person name="Hazen T."/>
            <person name="Chakraborty R."/>
            <person name="Goodwin L."/>
            <person name="Shapiro N."/>
        </authorList>
    </citation>
    <scope>NUCLEOTIDE SEQUENCE [LARGE SCALE GENOMIC DNA]</scope>
    <source>
        <strain evidence="7">ATCC 700646 / DSM 10631 / Aspo-2</strain>
    </source>
</reference>
<accession>E6VU80</accession>
<dbReference type="InterPro" id="IPR000962">
    <property type="entry name" value="Znf_DskA_TraR"/>
</dbReference>
<dbReference type="PROSITE" id="PS51128">
    <property type="entry name" value="ZF_DKSA_2"/>
    <property type="match status" value="1"/>
</dbReference>
<evidence type="ECO:0000313" key="6">
    <source>
        <dbReference type="EMBL" id="ADU63387.1"/>
    </source>
</evidence>
<evidence type="ECO:0000256" key="3">
    <source>
        <dbReference type="ARBA" id="ARBA00022833"/>
    </source>
</evidence>
<evidence type="ECO:0000256" key="4">
    <source>
        <dbReference type="PROSITE-ProRule" id="PRU00510"/>
    </source>
</evidence>
<feature type="zinc finger region" description="dksA C4-type" evidence="4">
    <location>
        <begin position="40"/>
        <end position="64"/>
    </location>
</feature>
<dbReference type="Pfam" id="PF01258">
    <property type="entry name" value="zf-dskA_traR"/>
    <property type="match status" value="1"/>
</dbReference>
<keyword evidence="1" id="KW-0479">Metal-binding</keyword>
<keyword evidence="7" id="KW-1185">Reference proteome</keyword>
<dbReference type="Gene3D" id="1.20.120.910">
    <property type="entry name" value="DksA, coiled-coil domain"/>
    <property type="match status" value="1"/>
</dbReference>
<dbReference type="KEGG" id="das:Daes_2382"/>
<feature type="domain" description="Zinc finger DksA/TraR C4-type" evidence="5">
    <location>
        <begin position="39"/>
        <end position="70"/>
    </location>
</feature>
<evidence type="ECO:0000259" key="5">
    <source>
        <dbReference type="Pfam" id="PF01258"/>
    </source>
</evidence>
<dbReference type="RefSeq" id="WP_013515299.1">
    <property type="nucleotide sequence ID" value="NC_014844.1"/>
</dbReference>
<sequence>MADIVDMAQACEALERAAALANRDRRIGPGAPMVDGVAICHECGEPIAPARLIAIPGCNLCRDCQEEAEHI</sequence>
<keyword evidence="2" id="KW-0863">Zinc-finger</keyword>
<dbReference type="GO" id="GO:0008270">
    <property type="term" value="F:zinc ion binding"/>
    <property type="evidence" value="ECO:0007669"/>
    <property type="project" value="UniProtKB-KW"/>
</dbReference>
<dbReference type="eggNOG" id="COG1734">
    <property type="taxonomic scope" value="Bacteria"/>
</dbReference>
<dbReference type="OrthoDB" id="962301at2"/>
<evidence type="ECO:0000313" key="7">
    <source>
        <dbReference type="Proteomes" id="UP000002191"/>
    </source>
</evidence>
<dbReference type="Proteomes" id="UP000002191">
    <property type="component" value="Chromosome"/>
</dbReference>